<dbReference type="InterPro" id="IPR036397">
    <property type="entry name" value="RNaseH_sf"/>
</dbReference>
<evidence type="ECO:0000259" key="9">
    <source>
        <dbReference type="PROSITE" id="PS50879"/>
    </source>
</evidence>
<dbReference type="PANTHER" id="PTHR10642">
    <property type="entry name" value="RIBONUCLEASE H1"/>
    <property type="match status" value="1"/>
</dbReference>
<dbReference type="CDD" id="cd09280">
    <property type="entry name" value="RNase_HI_eukaryote_like"/>
    <property type="match status" value="1"/>
</dbReference>
<comment type="caution">
    <text evidence="10">The sequence shown here is derived from an EMBL/GenBank/DDBJ whole genome shotgun (WGS) entry which is preliminary data.</text>
</comment>
<dbReference type="OrthoDB" id="245563at2759"/>
<feature type="compositionally biased region" description="Low complexity" evidence="8">
    <location>
        <begin position="115"/>
        <end position="127"/>
    </location>
</feature>
<feature type="region of interest" description="Disordered" evidence="8">
    <location>
        <begin position="1"/>
        <end position="21"/>
    </location>
</feature>
<comment type="catalytic activity">
    <reaction evidence="1">
        <text>Endonucleolytic cleavage to 5'-phosphomonoester.</text>
        <dbReference type="EC" id="3.1.26.4"/>
    </reaction>
</comment>
<dbReference type="Gene3D" id="3.30.420.10">
    <property type="entry name" value="Ribonuclease H-like superfamily/Ribonuclease H"/>
    <property type="match status" value="1"/>
</dbReference>
<keyword evidence="4" id="KW-0540">Nuclease</keyword>
<evidence type="ECO:0000256" key="3">
    <source>
        <dbReference type="ARBA" id="ARBA00012180"/>
    </source>
</evidence>
<name>A0A8H5FPU4_9AGAR</name>
<dbReference type="SUPFAM" id="SSF53098">
    <property type="entry name" value="Ribonuclease H-like"/>
    <property type="match status" value="1"/>
</dbReference>
<dbReference type="Proteomes" id="UP000559256">
    <property type="component" value="Unassembled WGS sequence"/>
</dbReference>
<evidence type="ECO:0000256" key="8">
    <source>
        <dbReference type="SAM" id="MobiDB-lite"/>
    </source>
</evidence>
<dbReference type="PROSITE" id="PS50879">
    <property type="entry name" value="RNASE_H_1"/>
    <property type="match status" value="1"/>
</dbReference>
<protein>
    <recommendedName>
        <fullName evidence="3">ribonuclease H</fullName>
        <ecNumber evidence="3">3.1.26.4</ecNumber>
    </recommendedName>
</protein>
<feature type="compositionally biased region" description="Polar residues" evidence="8">
    <location>
        <begin position="400"/>
        <end position="418"/>
    </location>
</feature>
<dbReference type="GO" id="GO:0046872">
    <property type="term" value="F:metal ion binding"/>
    <property type="evidence" value="ECO:0007669"/>
    <property type="project" value="UniProtKB-KW"/>
</dbReference>
<evidence type="ECO:0000256" key="2">
    <source>
        <dbReference type="ARBA" id="ARBA00005300"/>
    </source>
</evidence>
<keyword evidence="11" id="KW-1185">Reference proteome</keyword>
<dbReference type="EC" id="3.1.26.4" evidence="3"/>
<evidence type="ECO:0000313" key="10">
    <source>
        <dbReference type="EMBL" id="KAF5344711.1"/>
    </source>
</evidence>
<gene>
    <name evidence="10" type="ORF">D9758_015267</name>
</gene>
<proteinExistence type="inferred from homology"/>
<evidence type="ECO:0000256" key="7">
    <source>
        <dbReference type="ARBA" id="ARBA00022801"/>
    </source>
</evidence>
<dbReference type="GO" id="GO:0003676">
    <property type="term" value="F:nucleic acid binding"/>
    <property type="evidence" value="ECO:0007669"/>
    <property type="project" value="InterPro"/>
</dbReference>
<comment type="similarity">
    <text evidence="2">Belongs to the RNase H family.</text>
</comment>
<evidence type="ECO:0000256" key="6">
    <source>
        <dbReference type="ARBA" id="ARBA00022759"/>
    </source>
</evidence>
<accession>A0A8H5FPU4</accession>
<reference evidence="10 11" key="1">
    <citation type="journal article" date="2020" name="ISME J.">
        <title>Uncovering the hidden diversity of litter-decomposition mechanisms in mushroom-forming fungi.</title>
        <authorList>
            <person name="Floudas D."/>
            <person name="Bentzer J."/>
            <person name="Ahren D."/>
            <person name="Johansson T."/>
            <person name="Persson P."/>
            <person name="Tunlid A."/>
        </authorList>
    </citation>
    <scope>NUCLEOTIDE SEQUENCE [LARGE SCALE GENOMIC DNA]</scope>
    <source>
        <strain evidence="10 11">CBS 291.85</strain>
    </source>
</reference>
<evidence type="ECO:0000256" key="5">
    <source>
        <dbReference type="ARBA" id="ARBA00022723"/>
    </source>
</evidence>
<feature type="compositionally biased region" description="Polar residues" evidence="8">
    <location>
        <begin position="62"/>
        <end position="71"/>
    </location>
</feature>
<evidence type="ECO:0000313" key="11">
    <source>
        <dbReference type="Proteomes" id="UP000559256"/>
    </source>
</evidence>
<evidence type="ECO:0000256" key="4">
    <source>
        <dbReference type="ARBA" id="ARBA00022722"/>
    </source>
</evidence>
<dbReference type="AlphaFoldDB" id="A0A8H5FPU4"/>
<dbReference type="GO" id="GO:0043137">
    <property type="term" value="P:DNA replication, removal of RNA primer"/>
    <property type="evidence" value="ECO:0007669"/>
    <property type="project" value="TreeGrafter"/>
</dbReference>
<feature type="region of interest" description="Disordered" evidence="8">
    <location>
        <begin position="114"/>
        <end position="185"/>
    </location>
</feature>
<dbReference type="GO" id="GO:0004523">
    <property type="term" value="F:RNA-DNA hybrid ribonuclease activity"/>
    <property type="evidence" value="ECO:0007669"/>
    <property type="project" value="UniProtKB-EC"/>
</dbReference>
<keyword evidence="5" id="KW-0479">Metal-binding</keyword>
<feature type="compositionally biased region" description="Low complexity" evidence="8">
    <location>
        <begin position="168"/>
        <end position="183"/>
    </location>
</feature>
<keyword evidence="7" id="KW-0378">Hydrolase</keyword>
<feature type="region of interest" description="Disordered" evidence="8">
    <location>
        <begin position="389"/>
        <end position="419"/>
    </location>
</feature>
<dbReference type="InterPro" id="IPR012337">
    <property type="entry name" value="RNaseH-like_sf"/>
</dbReference>
<sequence length="476" mass="51036">MDADLLNPANSSPSSPSVHANSSLLQDVEMVNASSFYDDGVSLRSPGITSRASPAPTKPVDDNSSPSTCPSFTDIMKSAASTGVIMSFHVIRPTPTPARPMVGQSTKTFNKLANAASSSDTTATASTPADGNGKESRKGKKPMVGNRNNKKRTDGNENNTSVKEGLDSHPQSHSPVPQVQSSPTPAQLSLRLQFHTPLITHLDRLLDEILHTDPLSLEEQWGKIYGAAPLCEHSQLPLKVYTDGACMHPGHSNATAGSGVFFGHGNLLNCTKCVPGSQTNNQAELYAVLTALQLSTPNCSLLIHTNSEYLINSLTYWALVCAKCGWSVPHGDLLKNIVLWIASQSAPVQFVKVKAHLGNDHNDNADQLAKTGCHLPLPVSGDPDDFSFVPPPPPFPSPSHGPTQPKVSTTFPSKQPSQPAVKHIFRKNSGHITNCGRSSRCHLQTMMRDHIVEASTTLQHSGSFTKSFDTLSYLHP</sequence>
<feature type="domain" description="RNase H type-1" evidence="9">
    <location>
        <begin position="234"/>
        <end position="374"/>
    </location>
</feature>
<dbReference type="EMBL" id="JAACJM010000119">
    <property type="protein sequence ID" value="KAF5344711.1"/>
    <property type="molecule type" value="Genomic_DNA"/>
</dbReference>
<feature type="compositionally biased region" description="Pro residues" evidence="8">
    <location>
        <begin position="389"/>
        <end position="399"/>
    </location>
</feature>
<dbReference type="InterPro" id="IPR050092">
    <property type="entry name" value="RNase_H"/>
</dbReference>
<dbReference type="InterPro" id="IPR002156">
    <property type="entry name" value="RNaseH_domain"/>
</dbReference>
<organism evidence="10 11">
    <name type="scientific">Tetrapyrgos nigripes</name>
    <dbReference type="NCBI Taxonomy" id="182062"/>
    <lineage>
        <taxon>Eukaryota</taxon>
        <taxon>Fungi</taxon>
        <taxon>Dikarya</taxon>
        <taxon>Basidiomycota</taxon>
        <taxon>Agaricomycotina</taxon>
        <taxon>Agaricomycetes</taxon>
        <taxon>Agaricomycetidae</taxon>
        <taxon>Agaricales</taxon>
        <taxon>Marasmiineae</taxon>
        <taxon>Marasmiaceae</taxon>
        <taxon>Tetrapyrgos</taxon>
    </lineage>
</organism>
<keyword evidence="6" id="KW-0255">Endonuclease</keyword>
<dbReference type="PANTHER" id="PTHR10642:SF26">
    <property type="entry name" value="RIBONUCLEASE H1"/>
    <property type="match status" value="1"/>
</dbReference>
<feature type="region of interest" description="Disordered" evidence="8">
    <location>
        <begin position="39"/>
        <end position="71"/>
    </location>
</feature>
<dbReference type="Pfam" id="PF00075">
    <property type="entry name" value="RNase_H"/>
    <property type="match status" value="1"/>
</dbReference>
<evidence type="ECO:0000256" key="1">
    <source>
        <dbReference type="ARBA" id="ARBA00000077"/>
    </source>
</evidence>